<feature type="transmembrane region" description="Helical" evidence="1">
    <location>
        <begin position="12"/>
        <end position="34"/>
    </location>
</feature>
<proteinExistence type="predicted"/>
<evidence type="ECO:0000256" key="1">
    <source>
        <dbReference type="SAM" id="Phobius"/>
    </source>
</evidence>
<keyword evidence="1" id="KW-0472">Membrane</keyword>
<dbReference type="OrthoDB" id="241897at2157"/>
<feature type="transmembrane region" description="Helical" evidence="1">
    <location>
        <begin position="65"/>
        <end position="86"/>
    </location>
</feature>
<keyword evidence="1" id="KW-1133">Transmembrane helix</keyword>
<reference evidence="2 3" key="1">
    <citation type="journal article" date="2014" name="PLoS Genet.">
        <title>Phylogenetically driven sequencing of extremely halophilic archaea reveals strategies for static and dynamic osmo-response.</title>
        <authorList>
            <person name="Becker E.A."/>
            <person name="Seitzer P.M."/>
            <person name="Tritt A."/>
            <person name="Larsen D."/>
            <person name="Krusor M."/>
            <person name="Yao A.I."/>
            <person name="Wu D."/>
            <person name="Madern D."/>
            <person name="Eisen J.A."/>
            <person name="Darling A.E."/>
            <person name="Facciotti M.T."/>
        </authorList>
    </citation>
    <scope>NUCLEOTIDE SEQUENCE [LARGE SCALE GENOMIC DNA]</scope>
    <source>
        <strain evidence="2 3">2-9-1</strain>
    </source>
</reference>
<dbReference type="EMBL" id="AOIU01000030">
    <property type="protein sequence ID" value="ELZ24407.1"/>
    <property type="molecule type" value="Genomic_DNA"/>
</dbReference>
<gene>
    <name evidence="2" type="ORF">C475_12482</name>
</gene>
<accession>M0CPU1</accession>
<comment type="caution">
    <text evidence="2">The sequence shown here is derived from an EMBL/GenBank/DDBJ whole genome shotgun (WGS) entry which is preliminary data.</text>
</comment>
<protein>
    <submittedName>
        <fullName evidence="2">Uncharacterized protein</fullName>
    </submittedName>
</protein>
<dbReference type="STRING" id="797114.C475_12482"/>
<evidence type="ECO:0000313" key="2">
    <source>
        <dbReference type="EMBL" id="ELZ24407.1"/>
    </source>
</evidence>
<dbReference type="AlphaFoldDB" id="M0CPU1"/>
<keyword evidence="3" id="KW-1185">Reference proteome</keyword>
<evidence type="ECO:0000313" key="3">
    <source>
        <dbReference type="Proteomes" id="UP000011626"/>
    </source>
</evidence>
<name>M0CPU1_9EURY</name>
<sequence>MSPSALTLLRTAVVTVVSAAFAVGCAVAVVRLAVRTRFFSTDDRLPDTWHGRPIREADHEPQEGLNPFILAFLTFWVAFTVALTVLDGPMPA</sequence>
<dbReference type="Proteomes" id="UP000011626">
    <property type="component" value="Unassembled WGS sequence"/>
</dbReference>
<dbReference type="RefSeq" id="WP_006884168.1">
    <property type="nucleotide sequence ID" value="NZ_AOIU01000030.1"/>
</dbReference>
<keyword evidence="1" id="KW-0812">Transmembrane</keyword>
<organism evidence="2 3">
    <name type="scientific">Halosimplex carlsbadense 2-9-1</name>
    <dbReference type="NCBI Taxonomy" id="797114"/>
    <lineage>
        <taxon>Archaea</taxon>
        <taxon>Methanobacteriati</taxon>
        <taxon>Methanobacteriota</taxon>
        <taxon>Stenosarchaea group</taxon>
        <taxon>Halobacteria</taxon>
        <taxon>Halobacteriales</taxon>
        <taxon>Haloarculaceae</taxon>
        <taxon>Halosimplex</taxon>
    </lineage>
</organism>